<gene>
    <name evidence="1" type="ordered locus">Runsl_5706</name>
</gene>
<dbReference type="KEGG" id="rsi:Runsl_5706"/>
<geneLocation type="plasmid" evidence="1 2">
    <name>pRUNSL01</name>
</geneLocation>
<organism evidence="1 2">
    <name type="scientific">Runella slithyformis (strain ATCC 29530 / DSM 19594 / LMG 11500 / NCIMB 11436 / LSU 4)</name>
    <dbReference type="NCBI Taxonomy" id="761193"/>
    <lineage>
        <taxon>Bacteria</taxon>
        <taxon>Pseudomonadati</taxon>
        <taxon>Bacteroidota</taxon>
        <taxon>Cytophagia</taxon>
        <taxon>Cytophagales</taxon>
        <taxon>Spirosomataceae</taxon>
        <taxon>Runella</taxon>
    </lineage>
</organism>
<protein>
    <submittedName>
        <fullName evidence="1">Uncharacterized protein</fullName>
    </submittedName>
</protein>
<reference evidence="1 2" key="2">
    <citation type="journal article" date="2012" name="Stand. Genomic Sci.">
        <title>Complete genome sequence of the aquatic bacterium Runella slithyformis type strain (LSU 4(T)).</title>
        <authorList>
            <person name="Copeland A."/>
            <person name="Zhang X."/>
            <person name="Misra M."/>
            <person name="Lapidus A."/>
            <person name="Nolan M."/>
            <person name="Lucas S."/>
            <person name="Deshpande S."/>
            <person name="Cheng J.F."/>
            <person name="Tapia R."/>
            <person name="Goodwin L.A."/>
            <person name="Pitluck S."/>
            <person name="Liolios K."/>
            <person name="Pagani I."/>
            <person name="Ivanova N."/>
            <person name="Mikhailova N."/>
            <person name="Pati A."/>
            <person name="Chen A."/>
            <person name="Palaniappan K."/>
            <person name="Land M."/>
            <person name="Hauser L."/>
            <person name="Pan C."/>
            <person name="Jeffries C.D."/>
            <person name="Detter J.C."/>
            <person name="Brambilla E.M."/>
            <person name="Rohde M."/>
            <person name="Djao O.D."/>
            <person name="Goker M."/>
            <person name="Sikorski J."/>
            <person name="Tindall B.J."/>
            <person name="Woyke T."/>
            <person name="Bristow J."/>
            <person name="Eisen J.A."/>
            <person name="Markowitz V."/>
            <person name="Hugenholtz P."/>
            <person name="Kyrpides N.C."/>
            <person name="Klenk H.P."/>
            <person name="Mavromatis K."/>
        </authorList>
    </citation>
    <scope>NUCLEOTIDE SEQUENCE [LARGE SCALE GENOMIC DNA]</scope>
    <source>
        <strain evidence="2">ATCC 29530 / DSM 19594 / LMG 11500 / NCIMB 11436 / LSU 4</strain>
    </source>
</reference>
<proteinExistence type="predicted"/>
<reference evidence="2" key="1">
    <citation type="submission" date="2011-06" db="EMBL/GenBank/DDBJ databases">
        <title>The complete genome of plasmid 1 of Runella slithyformis DSM 19594.</title>
        <authorList>
            <consortium name="US DOE Joint Genome Institute (JGI-PGF)"/>
            <person name="Lucas S."/>
            <person name="Han J."/>
            <person name="Lapidus A."/>
            <person name="Bruce D."/>
            <person name="Goodwin L."/>
            <person name="Pitluck S."/>
            <person name="Peters L."/>
            <person name="Kyrpides N."/>
            <person name="Mavromatis K."/>
            <person name="Ivanova N."/>
            <person name="Ovchinnikova G."/>
            <person name="Zhang X."/>
            <person name="Misra M."/>
            <person name="Detter J.C."/>
            <person name="Tapia R."/>
            <person name="Han C."/>
            <person name="Land M."/>
            <person name="Hauser L."/>
            <person name="Markowitz V."/>
            <person name="Cheng J.-F."/>
            <person name="Hugenholtz P."/>
            <person name="Woyke T."/>
            <person name="Wu D."/>
            <person name="Tindall B."/>
            <person name="Faehrich R."/>
            <person name="Brambilla E."/>
            <person name="Klenk H.-P."/>
            <person name="Eisen J.A."/>
        </authorList>
    </citation>
    <scope>NUCLEOTIDE SEQUENCE [LARGE SCALE GENOMIC DNA]</scope>
    <source>
        <strain evidence="2">ATCC 29530 / DSM 19594 / LMG 11500 / NCIMB 11436 / LSU 4</strain>
        <plasmid evidence="2">pRUNSL01</plasmid>
    </source>
</reference>
<dbReference type="EMBL" id="CP002860">
    <property type="protein sequence ID" value="AEI51991.1"/>
    <property type="molecule type" value="Genomic_DNA"/>
</dbReference>
<keyword evidence="1" id="KW-0614">Plasmid</keyword>
<evidence type="ECO:0000313" key="2">
    <source>
        <dbReference type="Proteomes" id="UP000000493"/>
    </source>
</evidence>
<dbReference type="Proteomes" id="UP000000493">
    <property type="component" value="Plasmid pRUNSL01"/>
</dbReference>
<sequence length="79" mass="9873">MKAQHIYQKNNEITGTVTGGYDYYGRPMNQAFQNCRGRRWYSWQGGTYGYFWINGYWQSIYQVRTWWAFNRYDFQRRVW</sequence>
<dbReference type="AlphaFoldDB" id="A0A7U3ZRF8"/>
<evidence type="ECO:0000313" key="1">
    <source>
        <dbReference type="EMBL" id="AEI51991.1"/>
    </source>
</evidence>
<name>A0A7U3ZRF8_RUNSL</name>
<keyword evidence="2" id="KW-1185">Reference proteome</keyword>
<accession>A0A7U3ZRF8</accession>
<dbReference type="RefSeq" id="WP_013921662.1">
    <property type="nucleotide sequence ID" value="NC_015693.1"/>
</dbReference>